<dbReference type="Gene3D" id="3.30.530.20">
    <property type="match status" value="1"/>
</dbReference>
<proteinExistence type="predicted"/>
<evidence type="ECO:0000313" key="2">
    <source>
        <dbReference type="Proteomes" id="UP000198757"/>
    </source>
</evidence>
<keyword evidence="2" id="KW-1185">Reference proteome</keyword>
<name>A0A1G6XTJ4_NIADE</name>
<dbReference type="SUPFAM" id="SSF55961">
    <property type="entry name" value="Bet v1-like"/>
    <property type="match status" value="1"/>
</dbReference>
<accession>A0A1G6XTJ4</accession>
<dbReference type="STRING" id="1285928.SAMN04487894_1145"/>
<evidence type="ECO:0000313" key="1">
    <source>
        <dbReference type="EMBL" id="SDD81352.1"/>
    </source>
</evidence>
<reference evidence="2" key="1">
    <citation type="submission" date="2016-10" db="EMBL/GenBank/DDBJ databases">
        <authorList>
            <person name="Varghese N."/>
            <person name="Submissions S."/>
        </authorList>
    </citation>
    <scope>NUCLEOTIDE SEQUENCE [LARGE SCALE GENOMIC DNA]</scope>
    <source>
        <strain evidence="2">DSM 25811 / CCM 8410 / LMG 26954 / E90</strain>
    </source>
</reference>
<dbReference type="Proteomes" id="UP000198757">
    <property type="component" value="Unassembled WGS sequence"/>
</dbReference>
<sequence length="287" mass="32726">MPVIKLETLVSADPETCFDLSRSIDLHRFSTVQTGERAIAGKTSGLIEAGETVTWQARHFGVRQKLTSKITAYQRPVHFRDEQQRGAFRFMKHDHYFSAVEAGTLIKDVFEFQSPLGVLGRLTDAIIMRRYLTRFLTKRNRVIKDIAESGMGACLVAAERNPYILERAGAFSYTHDGFIQEEALLRACYAWADVETIFAYKQDLLTTDEVCLDLFTRNGMRVFISESCSGWDRFLQKLSEQFPSLSEGWEWEVAQPPFKTNLALLFDRRGRTLTQAETDCYGGAHKP</sequence>
<dbReference type="RefSeq" id="WP_218127792.1">
    <property type="nucleotide sequence ID" value="NZ_FMZO01000014.1"/>
</dbReference>
<dbReference type="InterPro" id="IPR023393">
    <property type="entry name" value="START-like_dom_sf"/>
</dbReference>
<evidence type="ECO:0008006" key="3">
    <source>
        <dbReference type="Google" id="ProtNLM"/>
    </source>
</evidence>
<dbReference type="CDD" id="cd07820">
    <property type="entry name" value="SRPBCC_3"/>
    <property type="match status" value="1"/>
</dbReference>
<gene>
    <name evidence="1" type="ORF">SAMN04487894_1145</name>
</gene>
<protein>
    <recommendedName>
        <fullName evidence="3">Ligand-binding SRPBCC domain-containing protein</fullName>
    </recommendedName>
</protein>
<dbReference type="EMBL" id="FMZO01000014">
    <property type="protein sequence ID" value="SDD81352.1"/>
    <property type="molecule type" value="Genomic_DNA"/>
</dbReference>
<organism evidence="1 2">
    <name type="scientific">Niabella drilacis (strain DSM 25811 / CCM 8410 / CCUG 62505 / LMG 26954 / E90)</name>
    <dbReference type="NCBI Taxonomy" id="1285928"/>
    <lineage>
        <taxon>Bacteria</taxon>
        <taxon>Pseudomonadati</taxon>
        <taxon>Bacteroidota</taxon>
        <taxon>Chitinophagia</taxon>
        <taxon>Chitinophagales</taxon>
        <taxon>Chitinophagaceae</taxon>
        <taxon>Niabella</taxon>
    </lineage>
</organism>
<dbReference type="AlphaFoldDB" id="A0A1G6XTJ4"/>